<dbReference type="EMBL" id="VSSQ01008952">
    <property type="protein sequence ID" value="MPM40307.1"/>
    <property type="molecule type" value="Genomic_DNA"/>
</dbReference>
<sequence>MTVAAFECEVPERFSRGRGLAGCGEEFTAQRTGLETVVTGHQSARRAGGPAVFIVQMGLHAEFFGFIDGCFDTVEPFFFEIGRGQTDAGVHEKSAHAHLFHDADLPPDFRRFEPAVPRPERRAPKTRFRLRDLLY</sequence>
<reference evidence="1" key="1">
    <citation type="submission" date="2019-08" db="EMBL/GenBank/DDBJ databases">
        <authorList>
            <person name="Kucharzyk K."/>
            <person name="Murdoch R.W."/>
            <person name="Higgins S."/>
            <person name="Loffler F."/>
        </authorList>
    </citation>
    <scope>NUCLEOTIDE SEQUENCE</scope>
</reference>
<gene>
    <name evidence="1" type="ORF">SDC9_86947</name>
</gene>
<dbReference type="AlphaFoldDB" id="A0A644ZHV7"/>
<proteinExistence type="predicted"/>
<name>A0A644ZHV7_9ZZZZ</name>
<comment type="caution">
    <text evidence="1">The sequence shown here is derived from an EMBL/GenBank/DDBJ whole genome shotgun (WGS) entry which is preliminary data.</text>
</comment>
<accession>A0A644ZHV7</accession>
<organism evidence="1">
    <name type="scientific">bioreactor metagenome</name>
    <dbReference type="NCBI Taxonomy" id="1076179"/>
    <lineage>
        <taxon>unclassified sequences</taxon>
        <taxon>metagenomes</taxon>
        <taxon>ecological metagenomes</taxon>
    </lineage>
</organism>
<protein>
    <submittedName>
        <fullName evidence="1">Uncharacterized protein</fullName>
    </submittedName>
</protein>
<evidence type="ECO:0000313" key="1">
    <source>
        <dbReference type="EMBL" id="MPM40307.1"/>
    </source>
</evidence>